<dbReference type="GO" id="GO:0005886">
    <property type="term" value="C:plasma membrane"/>
    <property type="evidence" value="ECO:0007669"/>
    <property type="project" value="UniProtKB-SubCell"/>
</dbReference>
<dbReference type="KEGG" id="haa:A5892_09625"/>
<comment type="subcellular location">
    <subcellularLocation>
        <location evidence="1">Cell membrane</location>
        <topology evidence="1">Multi-pass membrane protein</topology>
    </subcellularLocation>
</comment>
<keyword evidence="3" id="KW-1003">Cell membrane</keyword>
<comment type="similarity">
    <text evidence="2">Belongs to the acyltransferase 3 family.</text>
</comment>
<dbReference type="Proteomes" id="UP000077875">
    <property type="component" value="Chromosome"/>
</dbReference>
<evidence type="ECO:0000259" key="8">
    <source>
        <dbReference type="Pfam" id="PF01757"/>
    </source>
</evidence>
<evidence type="ECO:0000256" key="1">
    <source>
        <dbReference type="ARBA" id="ARBA00004651"/>
    </source>
</evidence>
<dbReference type="STRING" id="376489.A5892_09625"/>
<keyword evidence="4 7" id="KW-0812">Transmembrane</keyword>
<feature type="transmembrane region" description="Helical" evidence="7">
    <location>
        <begin position="97"/>
        <end position="116"/>
    </location>
</feature>
<feature type="transmembrane region" description="Helical" evidence="7">
    <location>
        <begin position="216"/>
        <end position="236"/>
    </location>
</feature>
<feature type="transmembrane region" description="Helical" evidence="7">
    <location>
        <begin position="21"/>
        <end position="38"/>
    </location>
</feature>
<feature type="transmembrane region" description="Helical" evidence="7">
    <location>
        <begin position="136"/>
        <end position="155"/>
    </location>
</feature>
<feature type="transmembrane region" description="Helical" evidence="7">
    <location>
        <begin position="60"/>
        <end position="77"/>
    </location>
</feature>
<keyword evidence="6 7" id="KW-0472">Membrane</keyword>
<dbReference type="InterPro" id="IPR002656">
    <property type="entry name" value="Acyl_transf_3_dom"/>
</dbReference>
<feature type="transmembrane region" description="Helical" evidence="7">
    <location>
        <begin position="309"/>
        <end position="326"/>
    </location>
</feature>
<dbReference type="RefSeq" id="WP_064122619.1">
    <property type="nucleotide sequence ID" value="NZ_CP015243.1"/>
</dbReference>
<evidence type="ECO:0000256" key="2">
    <source>
        <dbReference type="ARBA" id="ARBA00007400"/>
    </source>
</evidence>
<evidence type="ECO:0000256" key="5">
    <source>
        <dbReference type="ARBA" id="ARBA00022989"/>
    </source>
</evidence>
<evidence type="ECO:0000313" key="9">
    <source>
        <dbReference type="EMBL" id="ANF57691.1"/>
    </source>
</evidence>
<accession>A0A172YEJ5</accession>
<dbReference type="EMBL" id="CP015243">
    <property type="protein sequence ID" value="ANF57691.1"/>
    <property type="molecule type" value="Genomic_DNA"/>
</dbReference>
<organism evidence="9 10">
    <name type="scientific">Halotalea alkalilenta</name>
    <dbReference type="NCBI Taxonomy" id="376489"/>
    <lineage>
        <taxon>Bacteria</taxon>
        <taxon>Pseudomonadati</taxon>
        <taxon>Pseudomonadota</taxon>
        <taxon>Gammaproteobacteria</taxon>
        <taxon>Oceanospirillales</taxon>
        <taxon>Halomonadaceae</taxon>
        <taxon>Halotalea</taxon>
    </lineage>
</organism>
<sequence>MSPDSSLLARMSSPAQRRTKIDTLRGLACLLLVFYHAVDGYTRASLLKEGSLLVSFGDSFTYLRMPLFTFLSGYVYALKPVQTAMLVRFAQGKLRRLGLPLLFVGLPLALLQVYLGSEGEHSLIDALWSPLYPITVLWYLDALLLIFLLVAVLELGGLLRTPLHLGGCLAVALVATLWSGDGSGLLAISGALYLLPFFLLGVWAQRFAVRPSRSTRRVAVASLWLIVPLCGLPVLLLDRDTLLESKTLPWAIGLSAASCLALYFLDWRNMTLARLGAYSYAVFLFHTLFISGSRIVMKQLQLDDYIASEWLLAMSFACGLVGPILLQRLVRHWRLVHMVLLGSAASPRRERGEVSRA</sequence>
<evidence type="ECO:0000256" key="4">
    <source>
        <dbReference type="ARBA" id="ARBA00022692"/>
    </source>
</evidence>
<dbReference type="GO" id="GO:0009246">
    <property type="term" value="P:enterobacterial common antigen biosynthetic process"/>
    <property type="evidence" value="ECO:0007669"/>
    <property type="project" value="TreeGrafter"/>
</dbReference>
<protein>
    <recommendedName>
        <fullName evidence="8">Acyltransferase 3 domain-containing protein</fullName>
    </recommendedName>
</protein>
<reference evidence="9 10" key="1">
    <citation type="submission" date="2016-04" db="EMBL/GenBank/DDBJ databases">
        <title>Complete Genome Sequence of Halotalea alkalilenta IHB B 13600.</title>
        <authorList>
            <person name="Swarnkar M.K."/>
            <person name="Sharma A."/>
            <person name="Kaushal K."/>
            <person name="Soni R."/>
            <person name="Rana S."/>
            <person name="Singh A.K."/>
            <person name="Gulati A."/>
        </authorList>
    </citation>
    <scope>NUCLEOTIDE SEQUENCE [LARGE SCALE GENOMIC DNA]</scope>
    <source>
        <strain evidence="9 10">IHB B 13600</strain>
    </source>
</reference>
<evidence type="ECO:0000256" key="6">
    <source>
        <dbReference type="ARBA" id="ARBA00023136"/>
    </source>
</evidence>
<feature type="transmembrane region" description="Helical" evidence="7">
    <location>
        <begin position="162"/>
        <end position="179"/>
    </location>
</feature>
<proteinExistence type="inferred from homology"/>
<dbReference type="PANTHER" id="PTHR40074:SF2">
    <property type="entry name" value="O-ACETYLTRANSFERASE WECH"/>
    <property type="match status" value="1"/>
</dbReference>
<keyword evidence="5 7" id="KW-1133">Transmembrane helix</keyword>
<feature type="transmembrane region" description="Helical" evidence="7">
    <location>
        <begin position="185"/>
        <end position="204"/>
    </location>
</feature>
<evidence type="ECO:0000313" key="10">
    <source>
        <dbReference type="Proteomes" id="UP000077875"/>
    </source>
</evidence>
<dbReference type="PANTHER" id="PTHR40074">
    <property type="entry name" value="O-ACETYLTRANSFERASE WECH"/>
    <property type="match status" value="1"/>
</dbReference>
<dbReference type="AlphaFoldDB" id="A0A172YEJ5"/>
<dbReference type="Pfam" id="PF01757">
    <property type="entry name" value="Acyl_transf_3"/>
    <property type="match status" value="1"/>
</dbReference>
<keyword evidence="10" id="KW-1185">Reference proteome</keyword>
<gene>
    <name evidence="9" type="ORF">A5892_09625</name>
</gene>
<dbReference type="GO" id="GO:0016413">
    <property type="term" value="F:O-acetyltransferase activity"/>
    <property type="evidence" value="ECO:0007669"/>
    <property type="project" value="TreeGrafter"/>
</dbReference>
<feature type="transmembrane region" description="Helical" evidence="7">
    <location>
        <begin position="248"/>
        <end position="265"/>
    </location>
</feature>
<feature type="domain" description="Acyltransferase 3" evidence="8">
    <location>
        <begin position="20"/>
        <end position="322"/>
    </location>
</feature>
<name>A0A172YEJ5_9GAMM</name>
<feature type="transmembrane region" description="Helical" evidence="7">
    <location>
        <begin position="277"/>
        <end position="297"/>
    </location>
</feature>
<evidence type="ECO:0000256" key="3">
    <source>
        <dbReference type="ARBA" id="ARBA00022475"/>
    </source>
</evidence>
<evidence type="ECO:0000256" key="7">
    <source>
        <dbReference type="SAM" id="Phobius"/>
    </source>
</evidence>